<accession>A0ABS9T8Y7</accession>
<reference evidence="2 3" key="1">
    <citation type="submission" date="2022-03" db="EMBL/GenBank/DDBJ databases">
        <title>Pseudonocardia alaer sp. nov., a novel actinomycete isolated from reed forest soil.</title>
        <authorList>
            <person name="Wang L."/>
        </authorList>
    </citation>
    <scope>NUCLEOTIDE SEQUENCE [LARGE SCALE GENOMIC DNA]</scope>
    <source>
        <strain evidence="2 3">Y-16303</strain>
    </source>
</reference>
<keyword evidence="1" id="KW-0812">Transmembrane</keyword>
<keyword evidence="3" id="KW-1185">Reference proteome</keyword>
<protein>
    <submittedName>
        <fullName evidence="2">Uncharacterized protein</fullName>
    </submittedName>
</protein>
<feature type="transmembrane region" description="Helical" evidence="1">
    <location>
        <begin position="328"/>
        <end position="348"/>
    </location>
</feature>
<feature type="transmembrane region" description="Helical" evidence="1">
    <location>
        <begin position="30"/>
        <end position="49"/>
    </location>
</feature>
<feature type="transmembrane region" description="Helical" evidence="1">
    <location>
        <begin position="132"/>
        <end position="150"/>
    </location>
</feature>
<dbReference type="RefSeq" id="WP_241035003.1">
    <property type="nucleotide sequence ID" value="NZ_BAAAJF010000009.1"/>
</dbReference>
<evidence type="ECO:0000256" key="1">
    <source>
        <dbReference type="SAM" id="Phobius"/>
    </source>
</evidence>
<proteinExistence type="predicted"/>
<feature type="transmembrane region" description="Helical" evidence="1">
    <location>
        <begin position="295"/>
        <end position="316"/>
    </location>
</feature>
<evidence type="ECO:0000313" key="2">
    <source>
        <dbReference type="EMBL" id="MCH6164989.1"/>
    </source>
</evidence>
<keyword evidence="1" id="KW-1133">Transmembrane helix</keyword>
<evidence type="ECO:0000313" key="3">
    <source>
        <dbReference type="Proteomes" id="UP001299970"/>
    </source>
</evidence>
<feature type="transmembrane region" description="Helical" evidence="1">
    <location>
        <begin position="217"/>
        <end position="236"/>
    </location>
</feature>
<dbReference type="EMBL" id="JAKXMK010000003">
    <property type="protein sequence ID" value="MCH6164989.1"/>
    <property type="molecule type" value="Genomic_DNA"/>
</dbReference>
<gene>
    <name evidence="2" type="ORF">MMF94_04780</name>
</gene>
<dbReference type="Proteomes" id="UP001299970">
    <property type="component" value="Unassembled WGS sequence"/>
</dbReference>
<feature type="transmembrane region" description="Helical" evidence="1">
    <location>
        <begin position="92"/>
        <end position="112"/>
    </location>
</feature>
<feature type="transmembrane region" description="Helical" evidence="1">
    <location>
        <begin position="61"/>
        <end position="80"/>
    </location>
</feature>
<feature type="transmembrane region" description="Helical" evidence="1">
    <location>
        <begin position="243"/>
        <end position="260"/>
    </location>
</feature>
<organism evidence="2 3">
    <name type="scientific">Pseudonocardia alaniniphila</name>
    <dbReference type="NCBI Taxonomy" id="75291"/>
    <lineage>
        <taxon>Bacteria</taxon>
        <taxon>Bacillati</taxon>
        <taxon>Actinomycetota</taxon>
        <taxon>Actinomycetes</taxon>
        <taxon>Pseudonocardiales</taxon>
        <taxon>Pseudonocardiaceae</taxon>
        <taxon>Pseudonocardia</taxon>
    </lineage>
</organism>
<name>A0ABS9T8Y7_9PSEU</name>
<feature type="transmembrane region" description="Helical" evidence="1">
    <location>
        <begin position="266"/>
        <end position="286"/>
    </location>
</feature>
<feature type="transmembrane region" description="Helical" evidence="1">
    <location>
        <begin position="171"/>
        <end position="197"/>
    </location>
</feature>
<sequence length="363" mass="38782">MATTMGTQPTWYLLRNSGEARPRASMRTNVVTTVLSVWFTLGLFLDAYAHSTFPQLESFFTPWHAVFYSGFAVTAGWILWTVWGHVQEGRRGIAAVPAGYGMTIVALPVFAVSGGADLVWHEVIGIEITTNIFFSPSHLGLLGSMVVILTSPLRAAWSDPDLPARPSLRALLPAVLTLSFATSLVLLFLTYGNALLMSPSGVVAMFSSVEDGNSGMLATRIVLTGLVLLAPLLLLARRWHLPVGTATIGFAIAALISAVLMSFERFTIPIAIVAAGVLVDLLALWLRPSADRRAAFWLFGALAALVTWAVYIGTAAVTTGRLPAIVEFWTGMPVIASLLGWALAALMLPNAITASERVAATSD</sequence>
<keyword evidence="1" id="KW-0472">Membrane</keyword>
<comment type="caution">
    <text evidence="2">The sequence shown here is derived from an EMBL/GenBank/DDBJ whole genome shotgun (WGS) entry which is preliminary data.</text>
</comment>